<accession>A0A402D510</accession>
<dbReference type="PROSITE" id="PS50932">
    <property type="entry name" value="HTH_LACI_2"/>
    <property type="match status" value="1"/>
</dbReference>
<evidence type="ECO:0000313" key="2">
    <source>
        <dbReference type="Proteomes" id="UP000287394"/>
    </source>
</evidence>
<dbReference type="Gene3D" id="3.40.50.2300">
    <property type="match status" value="2"/>
</dbReference>
<dbReference type="EMBL" id="AP025739">
    <property type="protein sequence ID" value="BDI31946.1"/>
    <property type="molecule type" value="Genomic_DNA"/>
</dbReference>
<evidence type="ECO:0000313" key="1">
    <source>
        <dbReference type="EMBL" id="BDI31946.1"/>
    </source>
</evidence>
<keyword evidence="2" id="KW-1185">Reference proteome</keyword>
<dbReference type="GO" id="GO:0003700">
    <property type="term" value="F:DNA-binding transcription factor activity"/>
    <property type="evidence" value="ECO:0007669"/>
    <property type="project" value="TreeGrafter"/>
</dbReference>
<dbReference type="Pfam" id="PF00356">
    <property type="entry name" value="LacI"/>
    <property type="match status" value="1"/>
</dbReference>
<dbReference type="SUPFAM" id="SSF47413">
    <property type="entry name" value="lambda repressor-like DNA-binding domains"/>
    <property type="match status" value="1"/>
</dbReference>
<dbReference type="PANTHER" id="PTHR30146:SF109">
    <property type="entry name" value="HTH-TYPE TRANSCRIPTIONAL REGULATOR GALS"/>
    <property type="match status" value="1"/>
</dbReference>
<dbReference type="Proteomes" id="UP000287394">
    <property type="component" value="Chromosome"/>
</dbReference>
<dbReference type="CDD" id="cd01392">
    <property type="entry name" value="HTH_LacI"/>
    <property type="match status" value="1"/>
</dbReference>
<dbReference type="KEGG" id="ccot:CCAX7_39970"/>
<gene>
    <name evidence="1" type="primary">lacI_3</name>
    <name evidence="1" type="ORF">CCAX7_39970</name>
</gene>
<dbReference type="SUPFAM" id="SSF53822">
    <property type="entry name" value="Periplasmic binding protein-like I"/>
    <property type="match status" value="1"/>
</dbReference>
<proteinExistence type="predicted"/>
<dbReference type="Pfam" id="PF13377">
    <property type="entry name" value="Peripla_BP_3"/>
    <property type="match status" value="1"/>
</dbReference>
<dbReference type="InterPro" id="IPR028082">
    <property type="entry name" value="Peripla_BP_I"/>
</dbReference>
<organism evidence="1 2">
    <name type="scientific">Capsulimonas corticalis</name>
    <dbReference type="NCBI Taxonomy" id="2219043"/>
    <lineage>
        <taxon>Bacteria</taxon>
        <taxon>Bacillati</taxon>
        <taxon>Armatimonadota</taxon>
        <taxon>Armatimonadia</taxon>
        <taxon>Capsulimonadales</taxon>
        <taxon>Capsulimonadaceae</taxon>
        <taxon>Capsulimonas</taxon>
    </lineage>
</organism>
<dbReference type="InterPro" id="IPR046335">
    <property type="entry name" value="LacI/GalR-like_sensor"/>
</dbReference>
<dbReference type="CDD" id="cd06267">
    <property type="entry name" value="PBP1_LacI_sugar_binding-like"/>
    <property type="match status" value="1"/>
</dbReference>
<sequence length="342" mass="37572">MSPATVSRSFTDSPMLSADTRQRVLEVAKRLNYRPPHVRKKQRERALIREDAATGVSIGLQFFAPADTATIQGDAFYAPMMTGAQAETEKLGMHLLLHTTNRRKMLTDLPRMIRDQIISGMLLVGSASPEILDAFLEHVPQIVLVDNRDLTGKHDCILSDGIGGATAATQYLFELGHSRVAFAMSDPETTTFQDRLTGYLSAHFKAGRTADPSLLICATTEAQFSDQVTAMLSRPDRPTAILAANDPHAYRLMQICRDLGLQIPDDVSIVGFDDDKHSSLCYPALTTLRVDTAYMGQLAVQRLATRLLELQDLKDEDAAPRPPINIEVPVSLIVRGSCRAIA</sequence>
<dbReference type="InterPro" id="IPR010982">
    <property type="entry name" value="Lambda_DNA-bd_dom_sf"/>
</dbReference>
<reference evidence="1 2" key="1">
    <citation type="journal article" date="2019" name="Int. J. Syst. Evol. Microbiol.">
        <title>Capsulimonas corticalis gen. nov., sp. nov., an aerobic capsulated bacterium, of a novel bacterial order, Capsulimonadales ord. nov., of the class Armatimonadia of the phylum Armatimonadetes.</title>
        <authorList>
            <person name="Li J."/>
            <person name="Kudo C."/>
            <person name="Tonouchi A."/>
        </authorList>
    </citation>
    <scope>NUCLEOTIDE SEQUENCE [LARGE SCALE GENOMIC DNA]</scope>
    <source>
        <strain evidence="1 2">AX-7</strain>
    </source>
</reference>
<name>A0A402D510_9BACT</name>
<protein>
    <submittedName>
        <fullName evidence="1">LacI family transcriptional regulator</fullName>
    </submittedName>
</protein>
<dbReference type="AlphaFoldDB" id="A0A402D510"/>
<dbReference type="InterPro" id="IPR000843">
    <property type="entry name" value="HTH_LacI"/>
</dbReference>
<dbReference type="Gene3D" id="1.10.260.40">
    <property type="entry name" value="lambda repressor-like DNA-binding domains"/>
    <property type="match status" value="1"/>
</dbReference>
<dbReference type="PANTHER" id="PTHR30146">
    <property type="entry name" value="LACI-RELATED TRANSCRIPTIONAL REPRESSOR"/>
    <property type="match status" value="1"/>
</dbReference>
<dbReference type="GO" id="GO:0000976">
    <property type="term" value="F:transcription cis-regulatory region binding"/>
    <property type="evidence" value="ECO:0007669"/>
    <property type="project" value="TreeGrafter"/>
</dbReference>